<dbReference type="RefSeq" id="WP_087815167.1">
    <property type="nucleotide sequence ID" value="NZ_CBCPKE010000013.1"/>
</dbReference>
<evidence type="ECO:0000313" key="2">
    <source>
        <dbReference type="EMBL" id="OVZ90500.1"/>
    </source>
</evidence>
<gene>
    <name evidence="2" type="ORF">CBW57_00535</name>
</gene>
<comment type="caution">
    <text evidence="2">The sequence shown here is derived from an EMBL/GenBank/DDBJ whole genome shotgun (WGS) entry which is preliminary data.</text>
</comment>
<reference evidence="2 3" key="1">
    <citation type="submission" date="2017-05" db="EMBL/GenBank/DDBJ databases">
        <title>Whole genome sequencing of Yersinia kristensenii.</title>
        <authorList>
            <person name="Campioni F."/>
        </authorList>
    </citation>
    <scope>NUCLEOTIDE SEQUENCE [LARGE SCALE GENOMIC DNA]</scope>
    <source>
        <strain evidence="2 3">CFSAN060536</strain>
    </source>
</reference>
<dbReference type="EMBL" id="NHOI01000001">
    <property type="protein sequence ID" value="OVZ90500.1"/>
    <property type="molecule type" value="Genomic_DNA"/>
</dbReference>
<feature type="transmembrane region" description="Helical" evidence="1">
    <location>
        <begin position="6"/>
        <end position="26"/>
    </location>
</feature>
<proteinExistence type="predicted"/>
<keyword evidence="1" id="KW-0812">Transmembrane</keyword>
<dbReference type="AlphaFoldDB" id="A0A209ACM7"/>
<accession>A0A209ACM7</accession>
<name>A0A209ACM7_YERIN</name>
<organism evidence="2 3">
    <name type="scientific">Yersinia intermedia</name>
    <dbReference type="NCBI Taxonomy" id="631"/>
    <lineage>
        <taxon>Bacteria</taxon>
        <taxon>Pseudomonadati</taxon>
        <taxon>Pseudomonadota</taxon>
        <taxon>Gammaproteobacteria</taxon>
        <taxon>Enterobacterales</taxon>
        <taxon>Yersiniaceae</taxon>
        <taxon>Yersinia</taxon>
    </lineage>
</organism>
<keyword evidence="1" id="KW-0472">Membrane</keyword>
<keyword evidence="1" id="KW-1133">Transmembrane helix</keyword>
<protein>
    <submittedName>
        <fullName evidence="2">Uncharacterized protein</fullName>
    </submittedName>
</protein>
<evidence type="ECO:0000256" key="1">
    <source>
        <dbReference type="SAM" id="Phobius"/>
    </source>
</evidence>
<dbReference type="Proteomes" id="UP000196440">
    <property type="component" value="Unassembled WGS sequence"/>
</dbReference>
<sequence>MDAEKIFIGLLSGLVAGAIAIFTNYWRTRYTVKAQDFSKRIEEVIKKIDSLEDTSCEYWHTLDENNKILEAKIIGKQEQVSMLISHLAEQYHISPLSQIEDKLADFCDSCTGSDFSTENRGISNAPEYIRKVLISSEDLKIELYNSRLKKY</sequence>
<evidence type="ECO:0000313" key="3">
    <source>
        <dbReference type="Proteomes" id="UP000196440"/>
    </source>
</evidence>